<dbReference type="EMBL" id="QXJM01000027">
    <property type="protein sequence ID" value="RIE04427.1"/>
    <property type="molecule type" value="Genomic_DNA"/>
</dbReference>
<dbReference type="RefSeq" id="WP_119148466.1">
    <property type="nucleotide sequence ID" value="NZ_JBHSOV010000024.1"/>
</dbReference>
<dbReference type="SUPFAM" id="SSF50729">
    <property type="entry name" value="PH domain-like"/>
    <property type="match status" value="1"/>
</dbReference>
<dbReference type="OrthoDB" id="9803613at2"/>
<dbReference type="Gene3D" id="2.30.29.50">
    <property type="entry name" value="Bacterial Pleckstrin homology domain"/>
    <property type="match status" value="1"/>
</dbReference>
<organism evidence="2 3">
    <name type="scientific">Cohnella faecalis</name>
    <dbReference type="NCBI Taxonomy" id="2315694"/>
    <lineage>
        <taxon>Bacteria</taxon>
        <taxon>Bacillati</taxon>
        <taxon>Bacillota</taxon>
        <taxon>Bacilli</taxon>
        <taxon>Bacillales</taxon>
        <taxon>Paenibacillaceae</taxon>
        <taxon>Cohnella</taxon>
    </lineage>
</organism>
<feature type="domain" description="Bacterial Pleckstrin homology" evidence="1">
    <location>
        <begin position="2"/>
        <end position="122"/>
    </location>
</feature>
<keyword evidence="3" id="KW-1185">Reference proteome</keyword>
<evidence type="ECO:0000313" key="2">
    <source>
        <dbReference type="EMBL" id="RIE04427.1"/>
    </source>
</evidence>
<name>A0A398CXD4_9BACL</name>
<sequence length="125" mass="14179">MGIFDGLLGNASEISPAEAQKDLANLLYESERVEKAYKLIRDLFVFTDKRLILIDKQGLTGRKVDYHSYPYKSISHFSIETSGHFDLDAELKFWISGNPTPVSKTFNKSLNIYELQAVLARHILG</sequence>
<proteinExistence type="predicted"/>
<reference evidence="2 3" key="1">
    <citation type="submission" date="2018-09" db="EMBL/GenBank/DDBJ databases">
        <title>Cohnella cavernae sp. nov., isolated from a karst cave.</title>
        <authorList>
            <person name="Zhu H."/>
        </authorList>
    </citation>
    <scope>NUCLEOTIDE SEQUENCE [LARGE SCALE GENOMIC DNA]</scope>
    <source>
        <strain evidence="2 3">K2E09-144</strain>
    </source>
</reference>
<dbReference type="PANTHER" id="PTHR35796:SF3">
    <property type="entry name" value="BHLH DOMAIN-CONTAINING PROTEIN"/>
    <property type="match status" value="1"/>
</dbReference>
<dbReference type="PANTHER" id="PTHR35796">
    <property type="entry name" value="HYPOTHETICAL CYTOSOLIC PROTEIN"/>
    <property type="match status" value="1"/>
</dbReference>
<gene>
    <name evidence="2" type="ORF">D3H35_07535</name>
</gene>
<evidence type="ECO:0000313" key="3">
    <source>
        <dbReference type="Proteomes" id="UP000266340"/>
    </source>
</evidence>
<dbReference type="Proteomes" id="UP000266340">
    <property type="component" value="Unassembled WGS sequence"/>
</dbReference>
<dbReference type="InterPro" id="IPR037063">
    <property type="entry name" value="PHb_sf"/>
</dbReference>
<protein>
    <submittedName>
        <fullName evidence="2">PH domain-containing protein</fullName>
    </submittedName>
</protein>
<dbReference type="Pfam" id="PF08000">
    <property type="entry name" value="bPH_1"/>
    <property type="match status" value="1"/>
</dbReference>
<accession>A0A398CXD4</accession>
<dbReference type="InterPro" id="IPR012544">
    <property type="entry name" value="PHb"/>
</dbReference>
<dbReference type="CDD" id="cd13225">
    <property type="entry name" value="PH-like_bacteria"/>
    <property type="match status" value="1"/>
</dbReference>
<comment type="caution">
    <text evidence="2">The sequence shown here is derived from an EMBL/GenBank/DDBJ whole genome shotgun (WGS) entry which is preliminary data.</text>
</comment>
<dbReference type="AlphaFoldDB" id="A0A398CXD4"/>
<evidence type="ECO:0000259" key="1">
    <source>
        <dbReference type="Pfam" id="PF08000"/>
    </source>
</evidence>